<gene>
    <name evidence="5" type="ORF">APZ19_05995</name>
    <name evidence="4" type="ORF">D0812_06190</name>
</gene>
<dbReference type="Gene3D" id="3.40.630.30">
    <property type="match status" value="1"/>
</dbReference>
<keyword evidence="2" id="KW-0012">Acyltransferase</keyword>
<dbReference type="RefSeq" id="WP_054824113.1">
    <property type="nucleotide sequence ID" value="NZ_CP033137.1"/>
</dbReference>
<evidence type="ECO:0000259" key="3">
    <source>
        <dbReference type="PROSITE" id="PS51186"/>
    </source>
</evidence>
<keyword evidence="6" id="KW-1185">Reference proteome</keyword>
<dbReference type="Proteomes" id="UP000390336">
    <property type="component" value="Chromosome 1"/>
</dbReference>
<evidence type="ECO:0000313" key="5">
    <source>
        <dbReference type="EMBL" id="QGH46683.1"/>
    </source>
</evidence>
<dbReference type="EMBL" id="CP033137">
    <property type="protein sequence ID" value="AYO14028.1"/>
    <property type="molecule type" value="Genomic_DNA"/>
</dbReference>
<keyword evidence="1" id="KW-0808">Transferase</keyword>
<dbReference type="GO" id="GO:0016747">
    <property type="term" value="F:acyltransferase activity, transferring groups other than amino-acyl groups"/>
    <property type="evidence" value="ECO:0007669"/>
    <property type="project" value="InterPro"/>
</dbReference>
<organism evidence="5 7">
    <name type="scientific">Vibrio owensii</name>
    <dbReference type="NCBI Taxonomy" id="696485"/>
    <lineage>
        <taxon>Bacteria</taxon>
        <taxon>Pseudomonadati</taxon>
        <taxon>Pseudomonadota</taxon>
        <taxon>Gammaproteobacteria</taxon>
        <taxon>Vibrionales</taxon>
        <taxon>Vibrionaceae</taxon>
        <taxon>Vibrio</taxon>
    </lineage>
</organism>
<reference evidence="5" key="3">
    <citation type="submission" date="2019-11" db="EMBL/GenBank/DDBJ databases">
        <title>Complete genome sequence of Vibrio owensii SH-14 isolated from shrimp with acute hepatopancreatic necrosis diease.</title>
        <authorList>
            <person name="Liang X."/>
            <person name="Wang Y."/>
        </authorList>
    </citation>
    <scope>NUCLEOTIDE SEQUENCE</scope>
    <source>
        <strain evidence="5">SH14</strain>
    </source>
</reference>
<dbReference type="SUPFAM" id="SSF55729">
    <property type="entry name" value="Acyl-CoA N-acyltransferases (Nat)"/>
    <property type="match status" value="1"/>
</dbReference>
<dbReference type="InterPro" id="IPR000182">
    <property type="entry name" value="GNAT_dom"/>
</dbReference>
<evidence type="ECO:0000256" key="1">
    <source>
        <dbReference type="ARBA" id="ARBA00022679"/>
    </source>
</evidence>
<dbReference type="PROSITE" id="PS51186">
    <property type="entry name" value="GNAT"/>
    <property type="match status" value="1"/>
</dbReference>
<name>A0AAP9GAT5_9VIBR</name>
<dbReference type="Proteomes" id="UP000272136">
    <property type="component" value="Chromosome 1"/>
</dbReference>
<dbReference type="PANTHER" id="PTHR43420:SF12">
    <property type="entry name" value="N-ACETYLTRANSFERASE DOMAIN-CONTAINING PROTEIN"/>
    <property type="match status" value="1"/>
</dbReference>
<proteinExistence type="predicted"/>
<dbReference type="EMBL" id="CP045859">
    <property type="protein sequence ID" value="QGH46683.1"/>
    <property type="molecule type" value="Genomic_DNA"/>
</dbReference>
<protein>
    <submittedName>
        <fullName evidence="5">GNAT family N-acetyltransferase</fullName>
    </submittedName>
</protein>
<evidence type="ECO:0000256" key="2">
    <source>
        <dbReference type="ARBA" id="ARBA00023315"/>
    </source>
</evidence>
<accession>A0AAP9GAT5</accession>
<evidence type="ECO:0000313" key="4">
    <source>
        <dbReference type="EMBL" id="AYO14028.1"/>
    </source>
</evidence>
<dbReference type="Pfam" id="PF00583">
    <property type="entry name" value="Acetyltransf_1"/>
    <property type="match status" value="1"/>
</dbReference>
<evidence type="ECO:0000313" key="7">
    <source>
        <dbReference type="Proteomes" id="UP000390336"/>
    </source>
</evidence>
<dbReference type="CDD" id="cd04301">
    <property type="entry name" value="NAT_SF"/>
    <property type="match status" value="1"/>
</dbReference>
<sequence>MKFREVTASDVELQKELLLVALWTPDDEPDHDPKVLELAHIKAYFEEWGRAGDLGLFALNQFDEPIGIVQIRYKSSQTVQYAEYPELAMAVHASHRGKGVASALMKALLQRVEGSCDGIRLGVHPKNEAAQKLYEKFGFVTYEIAQSGFPQMVRTKQDTLA</sequence>
<reference evidence="4 6" key="2">
    <citation type="submission" date="2018-10" db="EMBL/GenBank/DDBJ databases">
        <title>Whole Genome of Vibrio owensii strain 170502, isolated from Acute Hepatopancreatic Necrosis Disease (AHPND) shrimp.</title>
        <authorList>
            <person name="Yan M."/>
            <person name="Wang X."/>
            <person name="Wang Y."/>
        </authorList>
    </citation>
    <scope>NUCLEOTIDE SEQUENCE [LARGE SCALE GENOMIC DNA]</scope>
    <source>
        <strain evidence="4 6">1700302</strain>
    </source>
</reference>
<dbReference type="PANTHER" id="PTHR43420">
    <property type="entry name" value="ACETYLTRANSFERASE"/>
    <property type="match status" value="1"/>
</dbReference>
<feature type="domain" description="N-acetyltransferase" evidence="3">
    <location>
        <begin position="1"/>
        <end position="157"/>
    </location>
</feature>
<reference evidence="5 7" key="1">
    <citation type="journal article" date="2015" name="Genome Announc.">
        <title>Draft Genome Sequence of Vibrio owensii Strain SH-14, Which Causes Shrimp Acute Hepatopancreatic Necrosis Disease.</title>
        <authorList>
            <person name="Liu L."/>
            <person name="Xiao J."/>
            <person name="Xia X."/>
            <person name="Pan Y."/>
            <person name="Yan S."/>
            <person name="Wang Y."/>
        </authorList>
    </citation>
    <scope>NUCLEOTIDE SEQUENCE [LARGE SCALE GENOMIC DNA]</scope>
    <source>
        <strain evidence="5 7">SH14</strain>
    </source>
</reference>
<dbReference type="InterPro" id="IPR016181">
    <property type="entry name" value="Acyl_CoA_acyltransferase"/>
</dbReference>
<dbReference type="InterPro" id="IPR050680">
    <property type="entry name" value="YpeA/RimI_acetyltransf"/>
</dbReference>
<evidence type="ECO:0000313" key="6">
    <source>
        <dbReference type="Proteomes" id="UP000272136"/>
    </source>
</evidence>
<dbReference type="AlphaFoldDB" id="A0AAP9GAT5"/>